<protein>
    <submittedName>
        <fullName evidence="1">Uncharacterized protein</fullName>
    </submittedName>
</protein>
<evidence type="ECO:0000313" key="2">
    <source>
        <dbReference type="Proteomes" id="UP001153555"/>
    </source>
</evidence>
<organism evidence="1 2">
    <name type="scientific">Striga hermonthica</name>
    <name type="common">Purple witchweed</name>
    <name type="synonym">Buchnera hermonthica</name>
    <dbReference type="NCBI Taxonomy" id="68872"/>
    <lineage>
        <taxon>Eukaryota</taxon>
        <taxon>Viridiplantae</taxon>
        <taxon>Streptophyta</taxon>
        <taxon>Embryophyta</taxon>
        <taxon>Tracheophyta</taxon>
        <taxon>Spermatophyta</taxon>
        <taxon>Magnoliopsida</taxon>
        <taxon>eudicotyledons</taxon>
        <taxon>Gunneridae</taxon>
        <taxon>Pentapetalae</taxon>
        <taxon>asterids</taxon>
        <taxon>lamiids</taxon>
        <taxon>Lamiales</taxon>
        <taxon>Orobanchaceae</taxon>
        <taxon>Buchnereae</taxon>
        <taxon>Striga</taxon>
    </lineage>
</organism>
<accession>A0A9N7MZX7</accession>
<name>A0A9N7MZX7_STRHE</name>
<sequence length="294" mass="33533">MDLVSPPNHILVLSSQQFGSEACYPTERVFDLLSFGCLALANLALHDCLGFEEFHLASDSVKWLTISTSRILLKGATICASNILVFKFIALIPAVPDTFSFTTTTSKEWDSHVILSWGKEHPDFDVNARFLKLRRMLKALSGSRISLSLQMNAGPLNNDVDCNHHLLESDHPPVMVENLELSTRHCRTASWYSGFTNGLFRVCRPMHIWGCRLVRQSDINEHRLSELQFSILLANESFESVPYFWRHDLEQVHVGTVDGNIWQLVQWTDLSKLRTRRYGGIMCLKLKWRGQKTA</sequence>
<reference evidence="1" key="1">
    <citation type="submission" date="2019-12" db="EMBL/GenBank/DDBJ databases">
        <authorList>
            <person name="Scholes J."/>
        </authorList>
    </citation>
    <scope>NUCLEOTIDE SEQUENCE</scope>
</reference>
<dbReference type="AlphaFoldDB" id="A0A9N7MZX7"/>
<dbReference type="Proteomes" id="UP001153555">
    <property type="component" value="Unassembled WGS sequence"/>
</dbReference>
<dbReference type="EMBL" id="CACSLK010024540">
    <property type="protein sequence ID" value="CAA0823670.1"/>
    <property type="molecule type" value="Genomic_DNA"/>
</dbReference>
<comment type="caution">
    <text evidence="1">The sequence shown here is derived from an EMBL/GenBank/DDBJ whole genome shotgun (WGS) entry which is preliminary data.</text>
</comment>
<gene>
    <name evidence="1" type="ORF">SHERM_20817</name>
</gene>
<dbReference type="OrthoDB" id="883325at2759"/>
<proteinExistence type="predicted"/>
<keyword evidence="2" id="KW-1185">Reference proteome</keyword>
<evidence type="ECO:0000313" key="1">
    <source>
        <dbReference type="EMBL" id="CAA0823670.1"/>
    </source>
</evidence>